<proteinExistence type="predicted"/>
<name>A0A127ZAU3_9BASI</name>
<dbReference type="EMBL" id="LK056662">
    <property type="protein sequence ID" value="CDU23194.1"/>
    <property type="molecule type" value="Genomic_DNA"/>
</dbReference>
<protein>
    <submittedName>
        <fullName evidence="1">Uncharacterized protein</fullName>
    </submittedName>
</protein>
<reference evidence="1" key="1">
    <citation type="submission" date="2014-06" db="EMBL/GenBank/DDBJ databases">
        <authorList>
            <person name="Ju J."/>
            <person name="Zhang J."/>
        </authorList>
    </citation>
    <scope>NUCLEOTIDE SEQUENCE</scope>
    <source>
        <strain evidence="1">SscI8</strain>
    </source>
</reference>
<gene>
    <name evidence="1" type="ORF">SPSC_01823</name>
</gene>
<organism evidence="1">
    <name type="scientific">Sporisorium scitamineum</name>
    <dbReference type="NCBI Taxonomy" id="49012"/>
    <lineage>
        <taxon>Eukaryota</taxon>
        <taxon>Fungi</taxon>
        <taxon>Dikarya</taxon>
        <taxon>Basidiomycota</taxon>
        <taxon>Ustilaginomycotina</taxon>
        <taxon>Ustilaginomycetes</taxon>
        <taxon>Ustilaginales</taxon>
        <taxon>Ustilaginaceae</taxon>
        <taxon>Sporisorium</taxon>
    </lineage>
</organism>
<evidence type="ECO:0000313" key="1">
    <source>
        <dbReference type="EMBL" id="CDU23194.1"/>
    </source>
</evidence>
<accession>A0A127ZAU3</accession>
<sequence>MQSDWSIEGMGTMLMQEYDIYKDSSGWWQVDLELQQDMHPDMQEDHKQQHKKHLPSVSPSSLLQIVLHSRMSYTDKMLAAHARWQEQLLVHNIIEVWHCAGCQHQPAHGLSHHPAASTNKAPEPLAEAGTALVGAVLSEPEDAQATVQCYLKLDMSVGPLLRQFKGDEMELLLCFLLFLKQPKSQDLCKKKCKFSSYTLQDSKLCYVQDGKVYRVLLQKEAHSFAQAVHSWSHVGIAMTIKILQLQEGIT</sequence>
<dbReference type="AlphaFoldDB" id="A0A127ZAU3"/>